<gene>
    <name evidence="9" type="ORF">PEX2_028640</name>
</gene>
<dbReference type="Pfam" id="PF01300">
    <property type="entry name" value="Sua5_yciO_yrdC"/>
    <property type="match status" value="1"/>
</dbReference>
<evidence type="ECO:0000313" key="9">
    <source>
        <dbReference type="EMBL" id="KGO55278.1"/>
    </source>
</evidence>
<evidence type="ECO:0000256" key="3">
    <source>
        <dbReference type="ARBA" id="ARBA00012584"/>
    </source>
</evidence>
<dbReference type="GO" id="GO:0061710">
    <property type="term" value="F:L-threonylcarbamoyladenylate synthase"/>
    <property type="evidence" value="ECO:0007669"/>
    <property type="project" value="UniProtKB-EC"/>
</dbReference>
<dbReference type="Gene3D" id="3.90.870.10">
    <property type="entry name" value="DHBP synthase"/>
    <property type="match status" value="1"/>
</dbReference>
<keyword evidence="5" id="KW-0963">Cytoplasm</keyword>
<name>A0A0A2IBN0_PENEN</name>
<keyword evidence="6" id="KW-0808">Transferase</keyword>
<dbReference type="InterPro" id="IPR017945">
    <property type="entry name" value="DHBP_synth_RibB-like_a/b_dom"/>
</dbReference>
<evidence type="ECO:0000256" key="2">
    <source>
        <dbReference type="ARBA" id="ARBA00007663"/>
    </source>
</evidence>
<dbReference type="GeneID" id="27675558"/>
<dbReference type="EC" id="2.7.7.87" evidence="3"/>
<comment type="subcellular location">
    <subcellularLocation>
        <location evidence="1">Cytoplasm</location>
    </subcellularLocation>
</comment>
<comment type="similarity">
    <text evidence="2">Belongs to the SUA5 family.</text>
</comment>
<proteinExistence type="inferred from homology"/>
<protein>
    <recommendedName>
        <fullName evidence="4">Threonylcarbamoyl-AMP synthase</fullName>
        <ecNumber evidence="3">2.7.7.87</ecNumber>
    </recommendedName>
</protein>
<dbReference type="Proteomes" id="UP000030143">
    <property type="component" value="Unassembled WGS sequence"/>
</dbReference>
<sequence length="386" mass="42671">MESKLGLQVTLAPQAQILEAQEAFALPIKVSVHNAADSTVTILRWGTPLDPQAGVLGIFEICDTTDKRKLPVPTIMVSRKLPASEDDLVEIQARHTIDVTVNLPIQSLDKGHEYSVRAQGTWHAVWPTELSNVTTSQLRDNEGAYRGDFISNESSVSIGLEKDARAVFEVLKRGGIAIIPMSVGYGITAIDPDALNRIFRVKRREPHKRHAMVGSYYLHRDIHVLPPQEASIVKLLTVDLELPLGIVAPYRLDHPIIRKLPPDILAQSVVGDTLAMLVNGGALLEELSRLAALEELPLMGSSANITGKGTKTVVEDIEPEILEVADIVIDYGRQKFHHPRASSTIIDFRTIKVVRYGACYDVVQDALSRFYGIKVPDDPWNVEYFV</sequence>
<evidence type="ECO:0000256" key="5">
    <source>
        <dbReference type="ARBA" id="ARBA00022490"/>
    </source>
</evidence>
<organism evidence="9 10">
    <name type="scientific">Penicillium expansum</name>
    <name type="common">Blue mold rot fungus</name>
    <dbReference type="NCBI Taxonomy" id="27334"/>
    <lineage>
        <taxon>Eukaryota</taxon>
        <taxon>Fungi</taxon>
        <taxon>Dikarya</taxon>
        <taxon>Ascomycota</taxon>
        <taxon>Pezizomycotina</taxon>
        <taxon>Eurotiomycetes</taxon>
        <taxon>Eurotiomycetidae</taxon>
        <taxon>Eurotiales</taxon>
        <taxon>Aspergillaceae</taxon>
        <taxon>Penicillium</taxon>
    </lineage>
</organism>
<evidence type="ECO:0000256" key="4">
    <source>
        <dbReference type="ARBA" id="ARBA00015492"/>
    </source>
</evidence>
<dbReference type="InterPro" id="IPR050156">
    <property type="entry name" value="TC-AMP_synthase_SUA5"/>
</dbReference>
<dbReference type="RefSeq" id="XP_016597473.1">
    <property type="nucleotide sequence ID" value="XM_016740139.1"/>
</dbReference>
<evidence type="ECO:0000259" key="8">
    <source>
        <dbReference type="PROSITE" id="PS51163"/>
    </source>
</evidence>
<evidence type="ECO:0000313" key="10">
    <source>
        <dbReference type="Proteomes" id="UP000030143"/>
    </source>
</evidence>
<dbReference type="PROSITE" id="PS51163">
    <property type="entry name" value="YRDC"/>
    <property type="match status" value="1"/>
</dbReference>
<evidence type="ECO:0000256" key="6">
    <source>
        <dbReference type="ARBA" id="ARBA00022679"/>
    </source>
</evidence>
<dbReference type="GO" id="GO:0006450">
    <property type="term" value="P:regulation of translational fidelity"/>
    <property type="evidence" value="ECO:0007669"/>
    <property type="project" value="TreeGrafter"/>
</dbReference>
<evidence type="ECO:0000256" key="1">
    <source>
        <dbReference type="ARBA" id="ARBA00004496"/>
    </source>
</evidence>
<dbReference type="InterPro" id="IPR006070">
    <property type="entry name" value="Sua5-like_dom"/>
</dbReference>
<dbReference type="PANTHER" id="PTHR17490:SF10">
    <property type="entry name" value="THREONYLCARBAMOYL-AMP SYNTHASE"/>
    <property type="match status" value="1"/>
</dbReference>
<dbReference type="GO" id="GO:0003725">
    <property type="term" value="F:double-stranded RNA binding"/>
    <property type="evidence" value="ECO:0007669"/>
    <property type="project" value="InterPro"/>
</dbReference>
<dbReference type="EMBL" id="JQFZ01000200">
    <property type="protein sequence ID" value="KGO55278.1"/>
    <property type="molecule type" value="Genomic_DNA"/>
</dbReference>
<keyword evidence="10" id="KW-1185">Reference proteome</keyword>
<dbReference type="AlphaFoldDB" id="A0A0A2IBN0"/>
<comment type="catalytic activity">
    <reaction evidence="7">
        <text>L-threonine + hydrogencarbonate + ATP = L-threonylcarbamoyladenylate + diphosphate + H2O</text>
        <dbReference type="Rhea" id="RHEA:36407"/>
        <dbReference type="ChEBI" id="CHEBI:15377"/>
        <dbReference type="ChEBI" id="CHEBI:17544"/>
        <dbReference type="ChEBI" id="CHEBI:30616"/>
        <dbReference type="ChEBI" id="CHEBI:33019"/>
        <dbReference type="ChEBI" id="CHEBI:57926"/>
        <dbReference type="ChEBI" id="CHEBI:73682"/>
        <dbReference type="EC" id="2.7.7.87"/>
    </reaction>
</comment>
<dbReference type="HOGENOM" id="CLU_060374_0_0_1"/>
<evidence type="ECO:0000256" key="7">
    <source>
        <dbReference type="ARBA" id="ARBA00048366"/>
    </source>
</evidence>
<reference evidence="9 10" key="1">
    <citation type="journal article" date="2015" name="Mol. Plant Microbe Interact.">
        <title>Genome, transcriptome, and functional analyses of Penicillium expansum provide new insights into secondary metabolism and pathogenicity.</title>
        <authorList>
            <person name="Ballester A.R."/>
            <person name="Marcet-Houben M."/>
            <person name="Levin E."/>
            <person name="Sela N."/>
            <person name="Selma-Lazaro C."/>
            <person name="Carmona L."/>
            <person name="Wisniewski M."/>
            <person name="Droby S."/>
            <person name="Gonzalez-Candelas L."/>
            <person name="Gabaldon T."/>
        </authorList>
    </citation>
    <scope>NUCLEOTIDE SEQUENCE [LARGE SCALE GENOMIC DNA]</scope>
    <source>
        <strain evidence="9 10">MD-8</strain>
    </source>
</reference>
<comment type="caution">
    <text evidence="9">The sequence shown here is derived from an EMBL/GenBank/DDBJ whole genome shotgun (WGS) entry which is preliminary data.</text>
</comment>
<dbReference type="Gene3D" id="2.60.40.2970">
    <property type="match status" value="1"/>
</dbReference>
<feature type="domain" description="YrdC-like" evidence="8">
    <location>
        <begin position="161"/>
        <end position="359"/>
    </location>
</feature>
<dbReference type="VEuPathDB" id="FungiDB:PEXP_054040"/>
<dbReference type="GO" id="GO:0005737">
    <property type="term" value="C:cytoplasm"/>
    <property type="evidence" value="ECO:0007669"/>
    <property type="project" value="UniProtKB-SubCell"/>
</dbReference>
<dbReference type="PANTHER" id="PTHR17490">
    <property type="entry name" value="SUA5"/>
    <property type="match status" value="1"/>
</dbReference>
<dbReference type="GO" id="GO:0000049">
    <property type="term" value="F:tRNA binding"/>
    <property type="evidence" value="ECO:0007669"/>
    <property type="project" value="TreeGrafter"/>
</dbReference>
<accession>A0A0A2IBN0</accession>
<dbReference type="SUPFAM" id="SSF55821">
    <property type="entry name" value="YrdC/RibB"/>
    <property type="match status" value="1"/>
</dbReference>